<dbReference type="RefSeq" id="XP_070882113.1">
    <property type="nucleotide sequence ID" value="XM_071034683.1"/>
</dbReference>
<keyword evidence="2" id="KW-0560">Oxidoreductase</keyword>
<name>A0ABR4LF13_9EURO</name>
<dbReference type="Proteomes" id="UP001610432">
    <property type="component" value="Unassembled WGS sequence"/>
</dbReference>
<keyword evidence="5" id="KW-1185">Reference proteome</keyword>
<dbReference type="Pfam" id="PF00106">
    <property type="entry name" value="adh_short"/>
    <property type="match status" value="1"/>
</dbReference>
<comment type="similarity">
    <text evidence="1 3">Belongs to the short-chain dehydrogenases/reductases (SDR) family.</text>
</comment>
<dbReference type="EMBL" id="JBFXLQ010000056">
    <property type="protein sequence ID" value="KAL2863134.1"/>
    <property type="molecule type" value="Genomic_DNA"/>
</dbReference>
<dbReference type="PANTHER" id="PTHR43976:SF16">
    <property type="entry name" value="SHORT-CHAIN DEHYDROGENASE_REDUCTASE FAMILY PROTEIN"/>
    <property type="match status" value="1"/>
</dbReference>
<evidence type="ECO:0000256" key="3">
    <source>
        <dbReference type="RuleBase" id="RU000363"/>
    </source>
</evidence>
<organism evidence="4 5">
    <name type="scientific">Aspergillus lucknowensis</name>
    <dbReference type="NCBI Taxonomy" id="176173"/>
    <lineage>
        <taxon>Eukaryota</taxon>
        <taxon>Fungi</taxon>
        <taxon>Dikarya</taxon>
        <taxon>Ascomycota</taxon>
        <taxon>Pezizomycotina</taxon>
        <taxon>Eurotiomycetes</taxon>
        <taxon>Eurotiomycetidae</taxon>
        <taxon>Eurotiales</taxon>
        <taxon>Aspergillaceae</taxon>
        <taxon>Aspergillus</taxon>
        <taxon>Aspergillus subgen. Nidulantes</taxon>
    </lineage>
</organism>
<dbReference type="PRINTS" id="PR00081">
    <property type="entry name" value="GDHRDH"/>
</dbReference>
<accession>A0ABR4LF13</accession>
<dbReference type="InterPro" id="IPR002347">
    <property type="entry name" value="SDR_fam"/>
</dbReference>
<evidence type="ECO:0000313" key="4">
    <source>
        <dbReference type="EMBL" id="KAL2863134.1"/>
    </source>
</evidence>
<dbReference type="Gene3D" id="3.40.50.720">
    <property type="entry name" value="NAD(P)-binding Rossmann-like Domain"/>
    <property type="match status" value="1"/>
</dbReference>
<comment type="caution">
    <text evidence="4">The sequence shown here is derived from an EMBL/GenBank/DDBJ whole genome shotgun (WGS) entry which is preliminary data.</text>
</comment>
<evidence type="ECO:0000256" key="2">
    <source>
        <dbReference type="ARBA" id="ARBA00023002"/>
    </source>
</evidence>
<dbReference type="PANTHER" id="PTHR43976">
    <property type="entry name" value="SHORT CHAIN DEHYDROGENASE"/>
    <property type="match status" value="1"/>
</dbReference>
<dbReference type="PRINTS" id="PR00080">
    <property type="entry name" value="SDRFAMILY"/>
</dbReference>
<protein>
    <submittedName>
        <fullName evidence="4">Uncharacterized protein</fullName>
    </submittedName>
</protein>
<dbReference type="SUPFAM" id="SSF51735">
    <property type="entry name" value="NAD(P)-binding Rossmann-fold domains"/>
    <property type="match status" value="1"/>
</dbReference>
<gene>
    <name evidence="4" type="ORF">BJX67DRAFT_390791</name>
</gene>
<dbReference type="CDD" id="cd05374">
    <property type="entry name" value="17beta-HSD-like_SDR_c"/>
    <property type="match status" value="1"/>
</dbReference>
<reference evidence="4 5" key="1">
    <citation type="submission" date="2024-07" db="EMBL/GenBank/DDBJ databases">
        <title>Section-level genome sequencing and comparative genomics of Aspergillus sections Usti and Cavernicolus.</title>
        <authorList>
            <consortium name="Lawrence Berkeley National Laboratory"/>
            <person name="Nybo J.L."/>
            <person name="Vesth T.C."/>
            <person name="Theobald S."/>
            <person name="Frisvad J.C."/>
            <person name="Larsen T.O."/>
            <person name="Kjaerboelling I."/>
            <person name="Rothschild-Mancinelli K."/>
            <person name="Lyhne E.K."/>
            <person name="Kogle M.E."/>
            <person name="Barry K."/>
            <person name="Clum A."/>
            <person name="Na H."/>
            <person name="Ledsgaard L."/>
            <person name="Lin J."/>
            <person name="Lipzen A."/>
            <person name="Kuo A."/>
            <person name="Riley R."/>
            <person name="Mondo S."/>
            <person name="Labutti K."/>
            <person name="Haridas S."/>
            <person name="Pangalinan J."/>
            <person name="Salamov A.A."/>
            <person name="Simmons B.A."/>
            <person name="Magnuson J.K."/>
            <person name="Chen J."/>
            <person name="Drula E."/>
            <person name="Henrissat B."/>
            <person name="Wiebenga A."/>
            <person name="Lubbers R.J."/>
            <person name="Gomes A.C."/>
            <person name="Macurrencykelacurrency M.R."/>
            <person name="Stajich J."/>
            <person name="Grigoriev I.V."/>
            <person name="Mortensen U.H."/>
            <person name="De Vries R.P."/>
            <person name="Baker S.E."/>
            <person name="Andersen M.R."/>
        </authorList>
    </citation>
    <scope>NUCLEOTIDE SEQUENCE [LARGE SCALE GENOMIC DNA]</scope>
    <source>
        <strain evidence="4 5">CBS 449.75</strain>
    </source>
</reference>
<dbReference type="GeneID" id="98149755"/>
<evidence type="ECO:0000313" key="5">
    <source>
        <dbReference type="Proteomes" id="UP001610432"/>
    </source>
</evidence>
<dbReference type="InterPro" id="IPR051911">
    <property type="entry name" value="SDR_oxidoreductase"/>
</dbReference>
<evidence type="ECO:0000256" key="1">
    <source>
        <dbReference type="ARBA" id="ARBA00006484"/>
    </source>
</evidence>
<proteinExistence type="inferred from homology"/>
<sequence>MVLVWLITGTSSGLGSEFVKQVLSRGDRVIATARNVSKISHLKELGAAIMALDVTSPQAELDVKAKEAISVFGRVDVLVNNAAYTQFGFLEDMCEGDYVKQFNTNVFGTVNTTREFLYHFRSRKSGTIVNIGSMAAWETYPGVGAYSASKAALRYATDALDQEVASIGIRTLLVEPGQFRTELLSSQNSMFVESSVLEYQELAHASFTTFREVHGKQRGDPVKGVARIVDVVRGENGAAGKKWPKELVSGPDAVAVIRKKCEETLKTLVEWEEFSSGTDTV</sequence>
<dbReference type="InterPro" id="IPR036291">
    <property type="entry name" value="NAD(P)-bd_dom_sf"/>
</dbReference>